<keyword evidence="1 9" id="KW-0963">Cytoplasm</keyword>
<dbReference type="InterPro" id="IPR054608">
    <property type="entry name" value="SYY-like_C"/>
</dbReference>
<dbReference type="PROSITE" id="PS50889">
    <property type="entry name" value="S4"/>
    <property type="match status" value="1"/>
</dbReference>
<dbReference type="HAMAP" id="MF_02007">
    <property type="entry name" value="Tyr_tRNA_synth_type2"/>
    <property type="match status" value="1"/>
</dbReference>
<evidence type="ECO:0000256" key="4">
    <source>
        <dbReference type="ARBA" id="ARBA00022840"/>
    </source>
</evidence>
<name>A0ABY8V3J3_9BACI</name>
<accession>A0ABY8V3J3</accession>
<keyword evidence="5 10" id="KW-0694">RNA-binding</keyword>
<dbReference type="Gene3D" id="1.10.240.10">
    <property type="entry name" value="Tyrosyl-Transfer RNA Synthetase"/>
    <property type="match status" value="1"/>
</dbReference>
<dbReference type="InterPro" id="IPR002307">
    <property type="entry name" value="Tyr-tRNA-ligase"/>
</dbReference>
<organism evidence="12 13">
    <name type="scientific">Pontibacillus chungwhensis</name>
    <dbReference type="NCBI Taxonomy" id="265426"/>
    <lineage>
        <taxon>Bacteria</taxon>
        <taxon>Bacillati</taxon>
        <taxon>Bacillota</taxon>
        <taxon>Bacilli</taxon>
        <taxon>Bacillales</taxon>
        <taxon>Bacillaceae</taxon>
        <taxon>Pontibacillus</taxon>
    </lineage>
</organism>
<dbReference type="SUPFAM" id="SSF52374">
    <property type="entry name" value="Nucleotidylyl transferase"/>
    <property type="match status" value="1"/>
</dbReference>
<dbReference type="InterPro" id="IPR014729">
    <property type="entry name" value="Rossmann-like_a/b/a_fold"/>
</dbReference>
<evidence type="ECO:0000256" key="1">
    <source>
        <dbReference type="ARBA" id="ARBA00022490"/>
    </source>
</evidence>
<comment type="similarity">
    <text evidence="9">Belongs to the class-I aminoacyl-tRNA synthetase family. TyrS type 2 subfamily.</text>
</comment>
<keyword evidence="2 9" id="KW-0436">Ligase</keyword>
<dbReference type="InterPro" id="IPR024088">
    <property type="entry name" value="Tyr-tRNA-ligase_bac-type"/>
</dbReference>
<dbReference type="Pfam" id="PF22421">
    <property type="entry name" value="SYY_C-terminal"/>
    <property type="match status" value="1"/>
</dbReference>
<feature type="domain" description="RNA-binding S4" evidence="11">
    <location>
        <begin position="354"/>
        <end position="415"/>
    </location>
</feature>
<evidence type="ECO:0000256" key="6">
    <source>
        <dbReference type="ARBA" id="ARBA00022917"/>
    </source>
</evidence>
<evidence type="ECO:0000256" key="8">
    <source>
        <dbReference type="ARBA" id="ARBA00048248"/>
    </source>
</evidence>
<evidence type="ECO:0000313" key="12">
    <source>
        <dbReference type="EMBL" id="WIG00206.1"/>
    </source>
</evidence>
<comment type="subcellular location">
    <subcellularLocation>
        <location evidence="9">Cytoplasm</location>
    </subcellularLocation>
</comment>
<comment type="subunit">
    <text evidence="9">Homodimer.</text>
</comment>
<dbReference type="SMART" id="SM00363">
    <property type="entry name" value="S4"/>
    <property type="match status" value="1"/>
</dbReference>
<evidence type="ECO:0000256" key="3">
    <source>
        <dbReference type="ARBA" id="ARBA00022741"/>
    </source>
</evidence>
<evidence type="ECO:0000313" key="13">
    <source>
        <dbReference type="Proteomes" id="UP001236652"/>
    </source>
</evidence>
<feature type="short sequence motif" description="'KMSKS' region" evidence="9">
    <location>
        <begin position="242"/>
        <end position="246"/>
    </location>
</feature>
<gene>
    <name evidence="9 12" type="primary">tyrS</name>
    <name evidence="12" type="ORF">QNI29_13085</name>
</gene>
<dbReference type="CDD" id="cd00805">
    <property type="entry name" value="TyrRS_core"/>
    <property type="match status" value="1"/>
</dbReference>
<dbReference type="Gene3D" id="3.40.50.620">
    <property type="entry name" value="HUPs"/>
    <property type="match status" value="1"/>
</dbReference>
<dbReference type="EC" id="6.1.1.1" evidence="9"/>
<dbReference type="GO" id="GO:0004831">
    <property type="term" value="F:tyrosine-tRNA ligase activity"/>
    <property type="evidence" value="ECO:0007669"/>
    <property type="project" value="UniProtKB-EC"/>
</dbReference>
<dbReference type="EMBL" id="CP126446">
    <property type="protein sequence ID" value="WIG00206.1"/>
    <property type="molecule type" value="Genomic_DNA"/>
</dbReference>
<dbReference type="SUPFAM" id="SSF55174">
    <property type="entry name" value="Alpha-L RNA-binding motif"/>
    <property type="match status" value="1"/>
</dbReference>
<evidence type="ECO:0000259" key="11">
    <source>
        <dbReference type="SMART" id="SM00363"/>
    </source>
</evidence>
<dbReference type="CDD" id="cd00165">
    <property type="entry name" value="S4"/>
    <property type="match status" value="1"/>
</dbReference>
<comment type="function">
    <text evidence="9">Catalyzes the attachment of tyrosine to tRNA(Tyr) in a two-step reaction: tyrosine is first activated by ATP to form Tyr-AMP and then transferred to the acceptor end of tRNA(Tyr).</text>
</comment>
<evidence type="ECO:0000256" key="5">
    <source>
        <dbReference type="ARBA" id="ARBA00022884"/>
    </source>
</evidence>
<keyword evidence="7 9" id="KW-0030">Aminoacyl-tRNA synthetase</keyword>
<dbReference type="InterPro" id="IPR002305">
    <property type="entry name" value="aa-tRNA-synth_Ic"/>
</dbReference>
<dbReference type="PANTHER" id="PTHR11766">
    <property type="entry name" value="TYROSYL-TRNA SYNTHETASE"/>
    <property type="match status" value="1"/>
</dbReference>
<keyword evidence="13" id="KW-1185">Reference proteome</keyword>
<sequence length="416" mass="47483">MMKFVNQLNNNQQMELQTQFEVLSYGVERIVPKEELKEKIAKSIVKKQPLKVKLGLDPTAPDVHLGHTVVLNKLKQFQQFGHRIQLIIGDFTGRIGDPTGKDTARKALTDEEVQHNANTYYEQFGKVINMEKVELHYNSKWLSTFDFSKVLELASTVTVARMLERNDFHNRYKSHKPIYLHEFFYPVMQGYDSYALQSDIELGGTDQEFNVLFGRQIQEHYEQEKQVVLLLPLIEGLDGVEKMSKSKGNYIGVDESPNDIFGKTMSIPDGLIVKYFELTSNLSIEEVSTIKSMLENGTLHPKDAKVRLAHSLVELFYSKEEADQSQGNFANVFGKNKMPENMPEVIWELETSISIIDLVKGLNLLPSKSEARKMVQNGGVRINQEKVMDPSQMIEVVDGIVVQVGKRKFVRLKVNP</sequence>
<dbReference type="Proteomes" id="UP001236652">
    <property type="component" value="Chromosome"/>
</dbReference>
<dbReference type="InterPro" id="IPR036986">
    <property type="entry name" value="S4_RNA-bd_sf"/>
</dbReference>
<dbReference type="PROSITE" id="PS00178">
    <property type="entry name" value="AA_TRNA_LIGASE_I"/>
    <property type="match status" value="1"/>
</dbReference>
<evidence type="ECO:0000256" key="7">
    <source>
        <dbReference type="ARBA" id="ARBA00023146"/>
    </source>
</evidence>
<evidence type="ECO:0000256" key="9">
    <source>
        <dbReference type="HAMAP-Rule" id="MF_02007"/>
    </source>
</evidence>
<dbReference type="InterPro" id="IPR002942">
    <property type="entry name" value="S4_RNA-bd"/>
</dbReference>
<dbReference type="Pfam" id="PF00579">
    <property type="entry name" value="tRNA-synt_1b"/>
    <property type="match status" value="1"/>
</dbReference>
<dbReference type="InterPro" id="IPR001412">
    <property type="entry name" value="aa-tRNA-synth_I_CS"/>
</dbReference>
<keyword evidence="6 9" id="KW-0648">Protein biosynthesis</keyword>
<evidence type="ECO:0000256" key="2">
    <source>
        <dbReference type="ARBA" id="ARBA00022598"/>
    </source>
</evidence>
<keyword evidence="3 9" id="KW-0547">Nucleotide-binding</keyword>
<dbReference type="PANTHER" id="PTHR11766:SF1">
    <property type="entry name" value="TYROSINE--TRNA LIGASE"/>
    <property type="match status" value="1"/>
</dbReference>
<dbReference type="NCBIfam" id="TIGR00234">
    <property type="entry name" value="tyrS"/>
    <property type="match status" value="1"/>
</dbReference>
<protein>
    <recommendedName>
        <fullName evidence="9">Tyrosine--tRNA ligase</fullName>
        <ecNumber evidence="9">6.1.1.1</ecNumber>
    </recommendedName>
    <alternativeName>
        <fullName evidence="9">Tyrosyl-tRNA synthetase</fullName>
        <shortName evidence="9">TyrRS</shortName>
    </alternativeName>
</protein>
<comment type="catalytic activity">
    <reaction evidence="8 9">
        <text>tRNA(Tyr) + L-tyrosine + ATP = L-tyrosyl-tRNA(Tyr) + AMP + diphosphate + H(+)</text>
        <dbReference type="Rhea" id="RHEA:10220"/>
        <dbReference type="Rhea" id="RHEA-COMP:9706"/>
        <dbReference type="Rhea" id="RHEA-COMP:9707"/>
        <dbReference type="ChEBI" id="CHEBI:15378"/>
        <dbReference type="ChEBI" id="CHEBI:30616"/>
        <dbReference type="ChEBI" id="CHEBI:33019"/>
        <dbReference type="ChEBI" id="CHEBI:58315"/>
        <dbReference type="ChEBI" id="CHEBI:78442"/>
        <dbReference type="ChEBI" id="CHEBI:78536"/>
        <dbReference type="ChEBI" id="CHEBI:456215"/>
        <dbReference type="EC" id="6.1.1.1"/>
    </reaction>
</comment>
<keyword evidence="4 9" id="KW-0067">ATP-binding</keyword>
<dbReference type="PRINTS" id="PR01040">
    <property type="entry name" value="TRNASYNTHTYR"/>
</dbReference>
<dbReference type="RefSeq" id="WP_231417586.1">
    <property type="nucleotide sequence ID" value="NZ_CP126446.1"/>
</dbReference>
<feature type="short sequence motif" description="'HIGH' region" evidence="9">
    <location>
        <begin position="58"/>
        <end position="67"/>
    </location>
</feature>
<reference evidence="12 13" key="1">
    <citation type="submission" date="2023-05" db="EMBL/GenBank/DDBJ databases">
        <title>Comparative genomics reveals the evidence of polycyclic aromatic hydrocarbons degradation in moderately halophilic genus Pontibacillus.</title>
        <authorList>
            <person name="Yang H."/>
            <person name="Qian Z."/>
        </authorList>
    </citation>
    <scope>NUCLEOTIDE SEQUENCE [LARGE SCALE GENOMIC DNA]</scope>
    <source>
        <strain evidence="13">HN14</strain>
    </source>
</reference>
<proteinExistence type="inferred from homology"/>
<evidence type="ECO:0000256" key="10">
    <source>
        <dbReference type="PROSITE-ProRule" id="PRU00182"/>
    </source>
</evidence>
<dbReference type="Gene3D" id="3.10.290.10">
    <property type="entry name" value="RNA-binding S4 domain"/>
    <property type="match status" value="1"/>
</dbReference>
<feature type="binding site" evidence="9">
    <location>
        <position position="245"/>
    </location>
    <ligand>
        <name>ATP</name>
        <dbReference type="ChEBI" id="CHEBI:30616"/>
    </ligand>
</feature>
<dbReference type="InterPro" id="IPR024108">
    <property type="entry name" value="Tyr-tRNA-ligase_bac_2"/>
</dbReference>